<keyword evidence="2" id="KW-1185">Reference proteome</keyword>
<name>A0A830CD81_9LAMI</name>
<accession>A0A830CD81</accession>
<evidence type="ECO:0000313" key="2">
    <source>
        <dbReference type="Proteomes" id="UP000653305"/>
    </source>
</evidence>
<evidence type="ECO:0000313" key="1">
    <source>
        <dbReference type="EMBL" id="GFP97049.1"/>
    </source>
</evidence>
<protein>
    <submittedName>
        <fullName evidence="1">Uncharacterized protein</fullName>
    </submittedName>
</protein>
<comment type="caution">
    <text evidence="1">The sequence shown here is derived from an EMBL/GenBank/DDBJ whole genome shotgun (WGS) entry which is preliminary data.</text>
</comment>
<dbReference type="AlphaFoldDB" id="A0A830CD81"/>
<gene>
    <name evidence="1" type="ORF">PHJA_001849000</name>
</gene>
<dbReference type="PANTHER" id="PTHR35114">
    <property type="entry name" value="CYTOCHROME OXIDASE COMPLEX ASSEMBLY PROTEIN"/>
    <property type="match status" value="1"/>
</dbReference>
<dbReference type="EMBL" id="BMAC01000471">
    <property type="protein sequence ID" value="GFP97049.1"/>
    <property type="molecule type" value="Genomic_DNA"/>
</dbReference>
<proteinExistence type="predicted"/>
<dbReference type="PANTHER" id="PTHR35114:SF1">
    <property type="entry name" value="CYTOCHROME OXIDASE COMPLEX ASSEMBLY PROTEIN"/>
    <property type="match status" value="1"/>
</dbReference>
<organism evidence="1 2">
    <name type="scientific">Phtheirospermum japonicum</name>
    <dbReference type="NCBI Taxonomy" id="374723"/>
    <lineage>
        <taxon>Eukaryota</taxon>
        <taxon>Viridiplantae</taxon>
        <taxon>Streptophyta</taxon>
        <taxon>Embryophyta</taxon>
        <taxon>Tracheophyta</taxon>
        <taxon>Spermatophyta</taxon>
        <taxon>Magnoliopsida</taxon>
        <taxon>eudicotyledons</taxon>
        <taxon>Gunneridae</taxon>
        <taxon>Pentapetalae</taxon>
        <taxon>asterids</taxon>
        <taxon>lamiids</taxon>
        <taxon>Lamiales</taxon>
        <taxon>Orobanchaceae</taxon>
        <taxon>Orobanchaceae incertae sedis</taxon>
        <taxon>Phtheirospermum</taxon>
    </lineage>
</organism>
<sequence>MVGRRLTSFLKNRAAVVGREREGEGQLWGRKIVSGALICLTGGVALSALDDLLIYHGQVKQAMEKASKNQAIIEAIGEPIVKGPWYNSSLAVNHKRRSVSCSFPASGPQGTRMFQLKAVHSDGSILIQLLIIKSMSTVDFLFVIA</sequence>
<reference evidence="1" key="1">
    <citation type="submission" date="2020-07" db="EMBL/GenBank/DDBJ databases">
        <title>Ethylene signaling mediates host invasion by parasitic plants.</title>
        <authorList>
            <person name="Yoshida S."/>
        </authorList>
    </citation>
    <scope>NUCLEOTIDE SEQUENCE</scope>
    <source>
        <strain evidence="1">Okayama</strain>
    </source>
</reference>
<dbReference type="OrthoDB" id="535599at2759"/>
<dbReference type="Proteomes" id="UP000653305">
    <property type="component" value="Unassembled WGS sequence"/>
</dbReference>